<evidence type="ECO:0000313" key="2">
    <source>
        <dbReference type="Proteomes" id="UP000645257"/>
    </source>
</evidence>
<dbReference type="Proteomes" id="UP000645257">
    <property type="component" value="Unassembled WGS sequence"/>
</dbReference>
<evidence type="ECO:0000313" key="1">
    <source>
        <dbReference type="EMBL" id="GGY04096.1"/>
    </source>
</evidence>
<accession>A0A918NY09</accession>
<dbReference type="SUPFAM" id="SSF55144">
    <property type="entry name" value="LigT-like"/>
    <property type="match status" value="1"/>
</dbReference>
<dbReference type="InterPro" id="IPR009389">
    <property type="entry name" value="DUF1045"/>
</dbReference>
<reference evidence="1" key="1">
    <citation type="journal article" date="2014" name="Int. J. Syst. Evol. Microbiol.">
        <title>Complete genome sequence of Corynebacterium casei LMG S-19264T (=DSM 44701T), isolated from a smear-ripened cheese.</title>
        <authorList>
            <consortium name="US DOE Joint Genome Institute (JGI-PGF)"/>
            <person name="Walter F."/>
            <person name="Albersmeier A."/>
            <person name="Kalinowski J."/>
            <person name="Ruckert C."/>
        </authorList>
    </citation>
    <scope>NUCLEOTIDE SEQUENCE</scope>
    <source>
        <strain evidence="1">KCTC 32182</strain>
    </source>
</reference>
<dbReference type="AlphaFoldDB" id="A0A918NY09"/>
<proteinExistence type="predicted"/>
<dbReference type="EMBL" id="BMYX01000001">
    <property type="protein sequence ID" value="GGY04096.1"/>
    <property type="molecule type" value="Genomic_DNA"/>
</dbReference>
<reference evidence="1" key="2">
    <citation type="submission" date="2020-09" db="EMBL/GenBank/DDBJ databases">
        <authorList>
            <person name="Sun Q."/>
            <person name="Kim S."/>
        </authorList>
    </citation>
    <scope>NUCLEOTIDE SEQUENCE</scope>
    <source>
        <strain evidence="1">KCTC 32182</strain>
    </source>
</reference>
<dbReference type="Gene3D" id="3.90.1140.10">
    <property type="entry name" value="Cyclic phosphodiesterase"/>
    <property type="match status" value="1"/>
</dbReference>
<dbReference type="InterPro" id="IPR009097">
    <property type="entry name" value="Cyclic_Pdiesterase"/>
</dbReference>
<evidence type="ECO:0008006" key="3">
    <source>
        <dbReference type="Google" id="ProtNLM"/>
    </source>
</evidence>
<dbReference type="Pfam" id="PF06299">
    <property type="entry name" value="DUF1045"/>
    <property type="match status" value="1"/>
</dbReference>
<sequence length="229" mass="24653">MRYAIYWAPASGSALWRAGSRWLGRDAAGGSATPWPDVPGLAPGRFAELTREAARYGFHATLKAPFELAAGLGEQDLLGAVRRLADRCAAFHVEAAPACLAGFPALRPLAVADEARLADLAGLAVRELHPLAATLSAADLNRRPGLTARERERLETWGYPWVFDDYRFHVTLAALPASDREREAVLAAARAWFGAPLGLDIDALSVFRETLRGAPFERIARFALGGGHA</sequence>
<comment type="caution">
    <text evidence="1">The sequence shown here is derived from an EMBL/GenBank/DDBJ whole genome shotgun (WGS) entry which is preliminary data.</text>
</comment>
<protein>
    <recommendedName>
        <fullName evidence="3">Phosphonate metabolism protein</fullName>
    </recommendedName>
</protein>
<dbReference type="PIRSF" id="PIRSF033328">
    <property type="entry name" value="Phest_Mll4975"/>
    <property type="match status" value="1"/>
</dbReference>
<organism evidence="1 2">
    <name type="scientific">Paludibacterium paludis</name>
    <dbReference type="NCBI Taxonomy" id="1225769"/>
    <lineage>
        <taxon>Bacteria</taxon>
        <taxon>Pseudomonadati</taxon>
        <taxon>Pseudomonadota</taxon>
        <taxon>Betaproteobacteria</taxon>
        <taxon>Neisseriales</taxon>
        <taxon>Chromobacteriaceae</taxon>
        <taxon>Paludibacterium</taxon>
    </lineage>
</organism>
<keyword evidence="2" id="KW-1185">Reference proteome</keyword>
<gene>
    <name evidence="1" type="ORF">GCM10011289_03110</name>
</gene>
<dbReference type="RefSeq" id="WP_189530425.1">
    <property type="nucleotide sequence ID" value="NZ_BMYX01000001.1"/>
</dbReference>
<name>A0A918NY09_9NEIS</name>